<evidence type="ECO:0000256" key="1">
    <source>
        <dbReference type="ARBA" id="ARBA00022450"/>
    </source>
</evidence>
<accession>A0A699UW48</accession>
<keyword evidence="1" id="KW-0596">Phosphopantetheine</keyword>
<dbReference type="PROSITE" id="PS50075">
    <property type="entry name" value="CARRIER"/>
    <property type="match status" value="1"/>
</dbReference>
<dbReference type="GO" id="GO:0005737">
    <property type="term" value="C:cytoplasm"/>
    <property type="evidence" value="ECO:0007669"/>
    <property type="project" value="TreeGrafter"/>
</dbReference>
<feature type="domain" description="Carrier" evidence="3">
    <location>
        <begin position="114"/>
        <end position="177"/>
    </location>
</feature>
<evidence type="ECO:0000313" key="4">
    <source>
        <dbReference type="EMBL" id="GFD27045.1"/>
    </source>
</evidence>
<dbReference type="InterPro" id="IPR009081">
    <property type="entry name" value="PP-bd_ACP"/>
</dbReference>
<sequence length="177" mass="19265">RQDDQVKIRGHRVEIGEVEVALVDLPGIKQAVVVAHAGATGSPQLVAYLVATPGTEPAVSAVRQALAERLPDYMLPSAFVWLPELPKTTSGKVDKKALPAPERKRPTLGVPFRQPTAGAEQHVAQLWAELLQLDEIGADDNFFELGGNSLLAQKTVATLHKRHHYAVPITKLYQFPT</sequence>
<dbReference type="GO" id="GO:0043041">
    <property type="term" value="P:amino acid activation for nonribosomal peptide biosynthetic process"/>
    <property type="evidence" value="ECO:0007669"/>
    <property type="project" value="TreeGrafter"/>
</dbReference>
<keyword evidence="2" id="KW-0597">Phosphoprotein</keyword>
<dbReference type="InterPro" id="IPR045851">
    <property type="entry name" value="AMP-bd_C_sf"/>
</dbReference>
<protein>
    <submittedName>
        <fullName evidence="4">Antibiotic synthetase, putative</fullName>
    </submittedName>
</protein>
<feature type="non-terminal residue" evidence="4">
    <location>
        <position position="177"/>
    </location>
</feature>
<dbReference type="SUPFAM" id="SSF47336">
    <property type="entry name" value="ACP-like"/>
    <property type="match status" value="1"/>
</dbReference>
<dbReference type="EMBL" id="BKCJ011373785">
    <property type="protein sequence ID" value="GFD27045.1"/>
    <property type="molecule type" value="Genomic_DNA"/>
</dbReference>
<dbReference type="Gene3D" id="3.30.300.30">
    <property type="match status" value="1"/>
</dbReference>
<dbReference type="InterPro" id="IPR025110">
    <property type="entry name" value="AMP-bd_C"/>
</dbReference>
<dbReference type="Pfam" id="PF13193">
    <property type="entry name" value="AMP-binding_C"/>
    <property type="match status" value="1"/>
</dbReference>
<dbReference type="InterPro" id="IPR036736">
    <property type="entry name" value="ACP-like_sf"/>
</dbReference>
<dbReference type="PANTHER" id="PTHR45527:SF1">
    <property type="entry name" value="FATTY ACID SYNTHASE"/>
    <property type="match status" value="1"/>
</dbReference>
<dbReference type="Pfam" id="PF00550">
    <property type="entry name" value="PP-binding"/>
    <property type="match status" value="1"/>
</dbReference>
<dbReference type="Gene3D" id="1.10.1200.10">
    <property type="entry name" value="ACP-like"/>
    <property type="match status" value="1"/>
</dbReference>
<name>A0A699UW48_TANCI</name>
<dbReference type="PANTHER" id="PTHR45527">
    <property type="entry name" value="NONRIBOSOMAL PEPTIDE SYNTHETASE"/>
    <property type="match status" value="1"/>
</dbReference>
<comment type="caution">
    <text evidence="4">The sequence shown here is derived from an EMBL/GenBank/DDBJ whole genome shotgun (WGS) entry which is preliminary data.</text>
</comment>
<dbReference type="AlphaFoldDB" id="A0A699UW48"/>
<proteinExistence type="predicted"/>
<evidence type="ECO:0000259" key="3">
    <source>
        <dbReference type="PROSITE" id="PS50075"/>
    </source>
</evidence>
<reference evidence="4" key="1">
    <citation type="journal article" date="2019" name="Sci. Rep.">
        <title>Draft genome of Tanacetum cinerariifolium, the natural source of mosquito coil.</title>
        <authorList>
            <person name="Yamashiro T."/>
            <person name="Shiraishi A."/>
            <person name="Satake H."/>
            <person name="Nakayama K."/>
        </authorList>
    </citation>
    <scope>NUCLEOTIDE SEQUENCE</scope>
</reference>
<gene>
    <name evidence="4" type="ORF">Tci_899014</name>
</gene>
<feature type="non-terminal residue" evidence="4">
    <location>
        <position position="1"/>
    </location>
</feature>
<evidence type="ECO:0000256" key="2">
    <source>
        <dbReference type="ARBA" id="ARBA00022553"/>
    </source>
</evidence>
<dbReference type="GO" id="GO:0044550">
    <property type="term" value="P:secondary metabolite biosynthetic process"/>
    <property type="evidence" value="ECO:0007669"/>
    <property type="project" value="TreeGrafter"/>
</dbReference>
<dbReference type="FunFam" id="3.30.300.30:FF:000010">
    <property type="entry name" value="Enterobactin synthetase component F"/>
    <property type="match status" value="1"/>
</dbReference>
<dbReference type="SUPFAM" id="SSF56801">
    <property type="entry name" value="Acetyl-CoA synthetase-like"/>
    <property type="match status" value="1"/>
</dbReference>
<organism evidence="4">
    <name type="scientific">Tanacetum cinerariifolium</name>
    <name type="common">Dalmatian daisy</name>
    <name type="synonym">Chrysanthemum cinerariifolium</name>
    <dbReference type="NCBI Taxonomy" id="118510"/>
    <lineage>
        <taxon>Eukaryota</taxon>
        <taxon>Viridiplantae</taxon>
        <taxon>Streptophyta</taxon>
        <taxon>Embryophyta</taxon>
        <taxon>Tracheophyta</taxon>
        <taxon>Spermatophyta</taxon>
        <taxon>Magnoliopsida</taxon>
        <taxon>eudicotyledons</taxon>
        <taxon>Gunneridae</taxon>
        <taxon>Pentapetalae</taxon>
        <taxon>asterids</taxon>
        <taxon>campanulids</taxon>
        <taxon>Asterales</taxon>
        <taxon>Asteraceae</taxon>
        <taxon>Asteroideae</taxon>
        <taxon>Anthemideae</taxon>
        <taxon>Anthemidinae</taxon>
        <taxon>Tanacetum</taxon>
    </lineage>
</organism>
<dbReference type="GO" id="GO:0031177">
    <property type="term" value="F:phosphopantetheine binding"/>
    <property type="evidence" value="ECO:0007669"/>
    <property type="project" value="TreeGrafter"/>
</dbReference>